<proteinExistence type="predicted"/>
<dbReference type="KEGG" id="pge:LG71_25545"/>
<evidence type="ECO:0000313" key="2">
    <source>
        <dbReference type="Proteomes" id="UP000036196"/>
    </source>
</evidence>
<name>A0A089PSS8_PLUGE</name>
<evidence type="ECO:0000313" key="1">
    <source>
        <dbReference type="EMBL" id="KMK12955.1"/>
    </source>
</evidence>
<dbReference type="RefSeq" id="WP_043086250.1">
    <property type="nucleotide sequence ID" value="NZ_CP009450.1"/>
</dbReference>
<protein>
    <submittedName>
        <fullName evidence="1">Uncharacterized protein</fullName>
    </submittedName>
</protein>
<accession>A0A089PSS8</accession>
<gene>
    <name evidence="1" type="ORF">ABW06_14695</name>
</gene>
<sequence>MNLDEQVIDAIFKELFNDNSMRYKQSLKKPVNNDKDVYAKARNALAKLSDQDKDNVLRFIDVAIADSASVILGTLDGTHYPENIDGDFIVTYNDDEIQGNLQDIFIEKVEDKGIYN</sequence>
<dbReference type="Proteomes" id="UP000036196">
    <property type="component" value="Unassembled WGS sequence"/>
</dbReference>
<dbReference type="PATRIC" id="fig|61647.15.peg.1123"/>
<reference evidence="1 2" key="1">
    <citation type="submission" date="2015-05" db="EMBL/GenBank/DDBJ databases">
        <title>Genome sequences of Pluralibacter gergoviae.</title>
        <authorList>
            <person name="Greninger A.L."/>
            <person name="Miller S."/>
        </authorList>
    </citation>
    <scope>NUCLEOTIDE SEQUENCE [LARGE SCALE GENOMIC DNA]</scope>
    <source>
        <strain evidence="1 2">JS81F13</strain>
    </source>
</reference>
<dbReference type="eggNOG" id="ENOG5032TX1">
    <property type="taxonomic scope" value="Bacteria"/>
</dbReference>
<keyword evidence="2" id="KW-1185">Reference proteome</keyword>
<organism evidence="1 2">
    <name type="scientific">Pluralibacter gergoviae</name>
    <name type="common">Enterobacter gergoviae</name>
    <dbReference type="NCBI Taxonomy" id="61647"/>
    <lineage>
        <taxon>Bacteria</taxon>
        <taxon>Pseudomonadati</taxon>
        <taxon>Pseudomonadota</taxon>
        <taxon>Gammaproteobacteria</taxon>
        <taxon>Enterobacterales</taxon>
        <taxon>Enterobacteriaceae</taxon>
        <taxon>Pluralibacter</taxon>
    </lineage>
</organism>
<dbReference type="AlphaFoldDB" id="A0A089PSS8"/>
<comment type="caution">
    <text evidence="1">The sequence shown here is derived from an EMBL/GenBank/DDBJ whole genome shotgun (WGS) entry which is preliminary data.</text>
</comment>
<dbReference type="EMBL" id="LDZF01000014">
    <property type="protein sequence ID" value="KMK12955.1"/>
    <property type="molecule type" value="Genomic_DNA"/>
</dbReference>